<dbReference type="Pfam" id="PF16321">
    <property type="entry name" value="Ribosom_S30AE_C"/>
    <property type="match status" value="1"/>
</dbReference>
<sequence length="180" mass="20726">MELIFRGKHLTLGEEFRDYASVKIGRLARYLPLAEHAIVDVRREAKGSSGRFVVQVTVNANGTFLRAEERADQMETALDAVSDVLSRQIKRFKEKKLYRSHRRMNKEALDAEAEGEPDLPPDTEIVSGRVVKRKQFAVKPMTEAEAIEQMELLGHNFFLFRDEDRQELALLYRRRGGDYG</sequence>
<dbReference type="InterPro" id="IPR003489">
    <property type="entry name" value="RHF/RaiA"/>
</dbReference>
<dbReference type="InterPro" id="IPR038416">
    <property type="entry name" value="Ribosom_S30AE_C_sf"/>
</dbReference>
<evidence type="ECO:0000259" key="2">
    <source>
        <dbReference type="Pfam" id="PF16321"/>
    </source>
</evidence>
<dbReference type="Gene3D" id="3.30.505.50">
    <property type="entry name" value="Sigma 54 modulation/S30EA ribosomal protein, C-terminal domain"/>
    <property type="match status" value="1"/>
</dbReference>
<dbReference type="InterPro" id="IPR050574">
    <property type="entry name" value="HPF/YfiA_ribosome-assoc"/>
</dbReference>
<feature type="non-terminal residue" evidence="3">
    <location>
        <position position="180"/>
    </location>
</feature>
<feature type="domain" description="Sigma 54 modulation/S30EA ribosomal protein C-terminal" evidence="2">
    <location>
        <begin position="129"/>
        <end position="180"/>
    </location>
</feature>
<dbReference type="InterPro" id="IPR036567">
    <property type="entry name" value="RHF-like"/>
</dbReference>
<proteinExistence type="predicted"/>
<accession>A0A0F9FKL1</accession>
<dbReference type="CDD" id="cd00552">
    <property type="entry name" value="RaiA"/>
    <property type="match status" value="1"/>
</dbReference>
<dbReference type="GO" id="GO:0045900">
    <property type="term" value="P:negative regulation of translational elongation"/>
    <property type="evidence" value="ECO:0007669"/>
    <property type="project" value="TreeGrafter"/>
</dbReference>
<reference evidence="3" key="1">
    <citation type="journal article" date="2015" name="Nature">
        <title>Complex archaea that bridge the gap between prokaryotes and eukaryotes.</title>
        <authorList>
            <person name="Spang A."/>
            <person name="Saw J.H."/>
            <person name="Jorgensen S.L."/>
            <person name="Zaremba-Niedzwiedzka K."/>
            <person name="Martijn J."/>
            <person name="Lind A.E."/>
            <person name="van Eijk R."/>
            <person name="Schleper C."/>
            <person name="Guy L."/>
            <person name="Ettema T.J."/>
        </authorList>
    </citation>
    <scope>NUCLEOTIDE SEQUENCE</scope>
</reference>
<dbReference type="InterPro" id="IPR032528">
    <property type="entry name" value="Ribosom_S30AE_C"/>
</dbReference>
<organism evidence="3">
    <name type="scientific">marine sediment metagenome</name>
    <dbReference type="NCBI Taxonomy" id="412755"/>
    <lineage>
        <taxon>unclassified sequences</taxon>
        <taxon>metagenomes</taxon>
        <taxon>ecological metagenomes</taxon>
    </lineage>
</organism>
<gene>
    <name evidence="3" type="ORF">LCGC14_1941050</name>
</gene>
<protein>
    <recommendedName>
        <fullName evidence="2">Sigma 54 modulation/S30EA ribosomal protein C-terminal domain-containing protein</fullName>
    </recommendedName>
</protein>
<dbReference type="SUPFAM" id="SSF69754">
    <property type="entry name" value="Ribosome binding protein Y (YfiA homologue)"/>
    <property type="match status" value="1"/>
</dbReference>
<dbReference type="GO" id="GO:0043024">
    <property type="term" value="F:ribosomal small subunit binding"/>
    <property type="evidence" value="ECO:0007669"/>
    <property type="project" value="TreeGrafter"/>
</dbReference>
<dbReference type="GO" id="GO:0022627">
    <property type="term" value="C:cytosolic small ribosomal subunit"/>
    <property type="evidence" value="ECO:0007669"/>
    <property type="project" value="TreeGrafter"/>
</dbReference>
<name>A0A0F9FKL1_9ZZZZ</name>
<keyword evidence="1" id="KW-0810">Translation regulation</keyword>
<dbReference type="NCBIfam" id="TIGR00741">
    <property type="entry name" value="yfiA"/>
    <property type="match status" value="1"/>
</dbReference>
<dbReference type="Gene3D" id="3.30.160.100">
    <property type="entry name" value="Ribosome hibernation promotion factor-like"/>
    <property type="match status" value="1"/>
</dbReference>
<dbReference type="PANTHER" id="PTHR33231:SF1">
    <property type="entry name" value="30S RIBOSOMAL PROTEIN"/>
    <property type="match status" value="1"/>
</dbReference>
<dbReference type="EMBL" id="LAZR01021009">
    <property type="protein sequence ID" value="KKL86808.1"/>
    <property type="molecule type" value="Genomic_DNA"/>
</dbReference>
<dbReference type="Pfam" id="PF02482">
    <property type="entry name" value="Ribosomal_S30AE"/>
    <property type="match status" value="1"/>
</dbReference>
<dbReference type="PANTHER" id="PTHR33231">
    <property type="entry name" value="30S RIBOSOMAL PROTEIN"/>
    <property type="match status" value="1"/>
</dbReference>
<evidence type="ECO:0000313" key="3">
    <source>
        <dbReference type="EMBL" id="KKL86808.1"/>
    </source>
</evidence>
<dbReference type="AlphaFoldDB" id="A0A0F9FKL1"/>
<comment type="caution">
    <text evidence="3">The sequence shown here is derived from an EMBL/GenBank/DDBJ whole genome shotgun (WGS) entry which is preliminary data.</text>
</comment>
<evidence type="ECO:0000256" key="1">
    <source>
        <dbReference type="ARBA" id="ARBA00022845"/>
    </source>
</evidence>